<protein>
    <recommendedName>
        <fullName evidence="3">Integrase catalytic domain-containing protein</fullName>
    </recommendedName>
</protein>
<evidence type="ECO:0000256" key="2">
    <source>
        <dbReference type="SAM" id="Phobius"/>
    </source>
</evidence>
<dbReference type="Pfam" id="PF25597">
    <property type="entry name" value="SH3_retrovirus"/>
    <property type="match status" value="1"/>
</dbReference>
<keyword evidence="5" id="KW-1185">Reference proteome</keyword>
<evidence type="ECO:0000256" key="1">
    <source>
        <dbReference type="SAM" id="MobiDB-lite"/>
    </source>
</evidence>
<evidence type="ECO:0000259" key="3">
    <source>
        <dbReference type="PROSITE" id="PS50994"/>
    </source>
</evidence>
<sequence>MEKTIPGTPQQNGVAERMNRTINERARSMRLHSGLPQTFWADAVHIAVYLINRGPSVPLEFRLPEEVWRGKEVRISHLKVFGCVSYVHIDSDARNKLEAKSKKCFFIGYGDEEFGFRFWDDQNRKIIRSRNVIFNEKVMYKDRSSEETEMADSDTSPQRSEFIRLEGLPDVTKQNNNQESLQEDSSTSVPTTTQEDAEPIEPAVRRSSRTIKPPQRFTLLLNYILLTDGGKMLMCIKIARHFDEVTLFCSLQGFIFSTPCHAVFAFLNPLLIGVIQVKFQGTNQSPFQTSLPSMWAFLLATIIYCFAVAATMRFKCTWYSRLSGHVAFFAGSFSSISLVSVLLPALLGRLIFAAWIILPIMVARNFVQFICLWIYQRIMTLIFKILGFWYRFLDDMSVARNFVQFICLWIYQRIMTLIFKILGFWYRFLDNMSVEEQAEYPVENLEIIIAS</sequence>
<dbReference type="InterPro" id="IPR001584">
    <property type="entry name" value="Integrase_cat-core"/>
</dbReference>
<dbReference type="AlphaFoldDB" id="A0A8X7YQJ1"/>
<proteinExistence type="predicted"/>
<name>A0A8X7YQJ1_POPTO</name>
<comment type="caution">
    <text evidence="4">The sequence shown here is derived from an EMBL/GenBank/DDBJ whole genome shotgun (WGS) entry which is preliminary data.</text>
</comment>
<feature type="domain" description="Integrase catalytic" evidence="3">
    <location>
        <begin position="1"/>
        <end position="72"/>
    </location>
</feature>
<keyword evidence="2" id="KW-0812">Transmembrane</keyword>
<dbReference type="Proteomes" id="UP000886885">
    <property type="component" value="Chromosome 14A"/>
</dbReference>
<feature type="transmembrane region" description="Helical" evidence="2">
    <location>
        <begin position="402"/>
        <end position="426"/>
    </location>
</feature>
<dbReference type="InterPro" id="IPR057670">
    <property type="entry name" value="SH3_retrovirus"/>
</dbReference>
<dbReference type="GO" id="GO:0015074">
    <property type="term" value="P:DNA integration"/>
    <property type="evidence" value="ECO:0007669"/>
    <property type="project" value="InterPro"/>
</dbReference>
<gene>
    <name evidence="4" type="ORF">POTOM_046394</name>
</gene>
<accession>A0A8X7YQJ1</accession>
<keyword evidence="2" id="KW-0472">Membrane</keyword>
<keyword evidence="2" id="KW-1133">Transmembrane helix</keyword>
<dbReference type="InterPro" id="IPR039537">
    <property type="entry name" value="Retrotran_Ty1/copia-like"/>
</dbReference>
<reference evidence="4" key="1">
    <citation type="journal article" date="2020" name="bioRxiv">
        <title>Hybrid origin of Populus tomentosa Carr. identified through genome sequencing and phylogenomic analysis.</title>
        <authorList>
            <person name="An X."/>
            <person name="Gao K."/>
            <person name="Chen Z."/>
            <person name="Li J."/>
            <person name="Yang X."/>
            <person name="Yang X."/>
            <person name="Zhou J."/>
            <person name="Guo T."/>
            <person name="Zhao T."/>
            <person name="Huang S."/>
            <person name="Miao D."/>
            <person name="Khan W.U."/>
            <person name="Rao P."/>
            <person name="Ye M."/>
            <person name="Lei B."/>
            <person name="Liao W."/>
            <person name="Wang J."/>
            <person name="Ji L."/>
            <person name="Li Y."/>
            <person name="Guo B."/>
            <person name="Mustafa N.S."/>
            <person name="Li S."/>
            <person name="Yun Q."/>
            <person name="Keller S.R."/>
            <person name="Mao J."/>
            <person name="Zhang R."/>
            <person name="Strauss S.H."/>
        </authorList>
    </citation>
    <scope>NUCLEOTIDE SEQUENCE</scope>
    <source>
        <strain evidence="4">GM15</strain>
        <tissue evidence="4">Leaf</tissue>
    </source>
</reference>
<dbReference type="EMBL" id="JAAWWB010000027">
    <property type="protein sequence ID" value="KAG6749350.1"/>
    <property type="molecule type" value="Genomic_DNA"/>
</dbReference>
<feature type="compositionally biased region" description="Polar residues" evidence="1">
    <location>
        <begin position="173"/>
        <end position="194"/>
    </location>
</feature>
<dbReference type="OrthoDB" id="6776856at2759"/>
<organism evidence="4 5">
    <name type="scientific">Populus tomentosa</name>
    <name type="common">Chinese white poplar</name>
    <dbReference type="NCBI Taxonomy" id="118781"/>
    <lineage>
        <taxon>Eukaryota</taxon>
        <taxon>Viridiplantae</taxon>
        <taxon>Streptophyta</taxon>
        <taxon>Embryophyta</taxon>
        <taxon>Tracheophyta</taxon>
        <taxon>Spermatophyta</taxon>
        <taxon>Magnoliopsida</taxon>
        <taxon>eudicotyledons</taxon>
        <taxon>Gunneridae</taxon>
        <taxon>Pentapetalae</taxon>
        <taxon>rosids</taxon>
        <taxon>fabids</taxon>
        <taxon>Malpighiales</taxon>
        <taxon>Salicaceae</taxon>
        <taxon>Saliceae</taxon>
        <taxon>Populus</taxon>
    </lineage>
</organism>
<feature type="region of interest" description="Disordered" evidence="1">
    <location>
        <begin position="173"/>
        <end position="208"/>
    </location>
</feature>
<feature type="transmembrane region" description="Helical" evidence="2">
    <location>
        <begin position="294"/>
        <end position="314"/>
    </location>
</feature>
<dbReference type="PANTHER" id="PTHR42648">
    <property type="entry name" value="TRANSPOSASE, PUTATIVE-RELATED"/>
    <property type="match status" value="1"/>
</dbReference>
<evidence type="ECO:0000313" key="4">
    <source>
        <dbReference type="EMBL" id="KAG6749350.1"/>
    </source>
</evidence>
<dbReference type="PROSITE" id="PS50994">
    <property type="entry name" value="INTEGRASE"/>
    <property type="match status" value="1"/>
</dbReference>
<dbReference type="PANTHER" id="PTHR42648:SF28">
    <property type="entry name" value="TRANSPOSON-ENCODED PROTEIN WITH RIBONUCLEASE H-LIKE AND RETROVIRUS ZINC FINGER-LIKE DOMAINS"/>
    <property type="match status" value="1"/>
</dbReference>
<evidence type="ECO:0000313" key="5">
    <source>
        <dbReference type="Proteomes" id="UP000886885"/>
    </source>
</evidence>